<evidence type="ECO:0000256" key="6">
    <source>
        <dbReference type="SAM" id="MobiDB-lite"/>
    </source>
</evidence>
<evidence type="ECO:0000313" key="9">
    <source>
        <dbReference type="Proteomes" id="UP001486808"/>
    </source>
</evidence>
<dbReference type="RefSeq" id="WP_353388834.1">
    <property type="nucleotide sequence ID" value="NZ_BAABWD010000003.1"/>
</dbReference>
<dbReference type="Pfam" id="PF01510">
    <property type="entry name" value="Amidase_2"/>
    <property type="match status" value="1"/>
</dbReference>
<dbReference type="Proteomes" id="UP001486808">
    <property type="component" value="Unassembled WGS sequence"/>
</dbReference>
<dbReference type="EC" id="3.5.1.28" evidence="3"/>
<comment type="catalytic activity">
    <reaction evidence="1">
        <text>Hydrolyzes the link between N-acetylmuramoyl residues and L-amino acid residues in certain cell-wall glycopeptides.</text>
        <dbReference type="EC" id="3.5.1.28"/>
    </reaction>
</comment>
<evidence type="ECO:0000256" key="3">
    <source>
        <dbReference type="ARBA" id="ARBA00011901"/>
    </source>
</evidence>
<dbReference type="InterPro" id="IPR036366">
    <property type="entry name" value="PGBDSf"/>
</dbReference>
<protein>
    <recommendedName>
        <fullName evidence="3">N-acetylmuramoyl-L-alanine amidase</fullName>
        <ecNumber evidence="3">3.5.1.28</ecNumber>
    </recommendedName>
</protein>
<feature type="region of interest" description="Disordered" evidence="6">
    <location>
        <begin position="275"/>
        <end position="298"/>
    </location>
</feature>
<evidence type="ECO:0000256" key="1">
    <source>
        <dbReference type="ARBA" id="ARBA00001561"/>
    </source>
</evidence>
<evidence type="ECO:0000313" key="8">
    <source>
        <dbReference type="EMBL" id="GAA6132110.1"/>
    </source>
</evidence>
<dbReference type="Gene3D" id="3.40.80.10">
    <property type="entry name" value="Peptidoglycan recognition protein-like"/>
    <property type="match status" value="1"/>
</dbReference>
<evidence type="ECO:0000256" key="5">
    <source>
        <dbReference type="ARBA" id="ARBA00023316"/>
    </source>
</evidence>
<reference evidence="8 9" key="1">
    <citation type="submission" date="2024-04" db="EMBL/GenBank/DDBJ databases">
        <title>Draft genome sequence of Halopseudomonas sabulinigri NBRC 116187.</title>
        <authorList>
            <person name="Miyakawa T."/>
            <person name="Kusuya Y."/>
            <person name="Miura T."/>
        </authorList>
    </citation>
    <scope>NUCLEOTIDE SEQUENCE [LARGE SCALE GENOMIC DNA]</scope>
    <source>
        <strain evidence="8 9">4NH20-0042</strain>
    </source>
</reference>
<dbReference type="InterPro" id="IPR002502">
    <property type="entry name" value="Amidase_domain"/>
</dbReference>
<dbReference type="InterPro" id="IPR002477">
    <property type="entry name" value="Peptidoglycan-bd-like"/>
</dbReference>
<dbReference type="PANTHER" id="PTHR30417">
    <property type="entry name" value="N-ACETYLMURAMOYL-L-ALANINE AMIDASE AMID"/>
    <property type="match status" value="1"/>
</dbReference>
<dbReference type="Gene3D" id="1.10.101.10">
    <property type="entry name" value="PGBD-like superfamily/PGBD"/>
    <property type="match status" value="1"/>
</dbReference>
<dbReference type="SMART" id="SM00644">
    <property type="entry name" value="Ami_2"/>
    <property type="match status" value="1"/>
</dbReference>
<dbReference type="SUPFAM" id="SSF55846">
    <property type="entry name" value="N-acetylmuramoyl-L-alanine amidase-like"/>
    <property type="match status" value="1"/>
</dbReference>
<sequence length="298" mass="33089">MKYWKALLPALALLAGCNGQQLVIDDRYQARSQDSRVQYIVLHYTSSGFERSFKVLTEQDVSSHYLISDHDPVVYRLVDETQRAWHAGDSSWQGRTWLNASSIGIEMVNEGYVDQPDCRRWQAWDQRQIDALIVLLRDIQQRHGLGTDAVIGHSDIAPQRKVDPGPLFPWQQLVNAGVASGPDAQRVRVMYNWLDGRIPAVRWFQAALAEYGYQVPQSGELDGPTRNVIAAFQMRFRQSNYAGQPDSETASLLAALAPEQASALISAVAPRWYTPAENPSAPPSGAPLLPCSAHPPAG</sequence>
<evidence type="ECO:0000256" key="2">
    <source>
        <dbReference type="ARBA" id="ARBA00007553"/>
    </source>
</evidence>
<feature type="domain" description="N-acetylmuramoyl-L-alanine amidase" evidence="7">
    <location>
        <begin position="25"/>
        <end position="165"/>
    </location>
</feature>
<dbReference type="PANTHER" id="PTHR30417:SF1">
    <property type="entry name" value="N-ACETYLMURAMOYL-L-ALANINE AMIDASE AMID"/>
    <property type="match status" value="1"/>
</dbReference>
<comment type="similarity">
    <text evidence="2">Belongs to the N-acetylmuramoyl-L-alanine amidase 2 family.</text>
</comment>
<evidence type="ECO:0000256" key="4">
    <source>
        <dbReference type="ARBA" id="ARBA00022801"/>
    </source>
</evidence>
<proteinExistence type="inferred from homology"/>
<dbReference type="InterPro" id="IPR036365">
    <property type="entry name" value="PGBD-like_sf"/>
</dbReference>
<accession>A0ABP9ZRL4</accession>
<keyword evidence="9" id="KW-1185">Reference proteome</keyword>
<name>A0ABP9ZRL4_9GAMM</name>
<dbReference type="EMBL" id="BAABWD010000003">
    <property type="protein sequence ID" value="GAA6132110.1"/>
    <property type="molecule type" value="Genomic_DNA"/>
</dbReference>
<keyword evidence="4" id="KW-0378">Hydrolase</keyword>
<dbReference type="InterPro" id="IPR036505">
    <property type="entry name" value="Amidase/PGRP_sf"/>
</dbReference>
<comment type="caution">
    <text evidence="8">The sequence shown here is derived from an EMBL/GenBank/DDBJ whole genome shotgun (WGS) entry which is preliminary data.</text>
</comment>
<dbReference type="SUPFAM" id="SSF47090">
    <property type="entry name" value="PGBD-like"/>
    <property type="match status" value="1"/>
</dbReference>
<keyword evidence="5" id="KW-0961">Cell wall biogenesis/degradation</keyword>
<dbReference type="Pfam" id="PF01471">
    <property type="entry name" value="PG_binding_1"/>
    <property type="match status" value="1"/>
</dbReference>
<evidence type="ECO:0000259" key="7">
    <source>
        <dbReference type="SMART" id="SM00644"/>
    </source>
</evidence>
<gene>
    <name evidence="8" type="primary">ampDh2</name>
    <name evidence="8" type="ORF">NBRC116187_24700</name>
</gene>
<organism evidence="8 9">
    <name type="scientific">Halopseudomonas sabulinigri</name>
    <dbReference type="NCBI Taxonomy" id="472181"/>
    <lineage>
        <taxon>Bacteria</taxon>
        <taxon>Pseudomonadati</taxon>
        <taxon>Pseudomonadota</taxon>
        <taxon>Gammaproteobacteria</taxon>
        <taxon>Pseudomonadales</taxon>
        <taxon>Pseudomonadaceae</taxon>
        <taxon>Halopseudomonas</taxon>
    </lineage>
</organism>
<dbReference type="InterPro" id="IPR051206">
    <property type="entry name" value="NAMLAA_amidase_2"/>
</dbReference>
<dbReference type="PROSITE" id="PS51257">
    <property type="entry name" value="PROKAR_LIPOPROTEIN"/>
    <property type="match status" value="1"/>
</dbReference>
<dbReference type="CDD" id="cd06583">
    <property type="entry name" value="PGRP"/>
    <property type="match status" value="1"/>
</dbReference>